<organism evidence="1 2">
    <name type="scientific">Dillenia turbinata</name>
    <dbReference type="NCBI Taxonomy" id="194707"/>
    <lineage>
        <taxon>Eukaryota</taxon>
        <taxon>Viridiplantae</taxon>
        <taxon>Streptophyta</taxon>
        <taxon>Embryophyta</taxon>
        <taxon>Tracheophyta</taxon>
        <taxon>Spermatophyta</taxon>
        <taxon>Magnoliopsida</taxon>
        <taxon>eudicotyledons</taxon>
        <taxon>Gunneridae</taxon>
        <taxon>Pentapetalae</taxon>
        <taxon>Dilleniales</taxon>
        <taxon>Dilleniaceae</taxon>
        <taxon>Dillenia</taxon>
    </lineage>
</organism>
<evidence type="ECO:0000313" key="1">
    <source>
        <dbReference type="EMBL" id="KAK6942989.1"/>
    </source>
</evidence>
<comment type="caution">
    <text evidence="1">The sequence shown here is derived from an EMBL/GenBank/DDBJ whole genome shotgun (WGS) entry which is preliminary data.</text>
</comment>
<evidence type="ECO:0000313" key="2">
    <source>
        <dbReference type="Proteomes" id="UP001370490"/>
    </source>
</evidence>
<reference evidence="1 2" key="1">
    <citation type="submission" date="2023-12" db="EMBL/GenBank/DDBJ databases">
        <title>A high-quality genome assembly for Dillenia turbinata (Dilleniales).</title>
        <authorList>
            <person name="Chanderbali A."/>
        </authorList>
    </citation>
    <scope>NUCLEOTIDE SEQUENCE [LARGE SCALE GENOMIC DNA]</scope>
    <source>
        <strain evidence="1">LSX21</strain>
        <tissue evidence="1">Leaf</tissue>
    </source>
</reference>
<dbReference type="EMBL" id="JBAMMX010000004">
    <property type="protein sequence ID" value="KAK6942989.1"/>
    <property type="molecule type" value="Genomic_DNA"/>
</dbReference>
<accession>A0AAN8ZIY6</accession>
<proteinExistence type="predicted"/>
<name>A0AAN8ZIY6_9MAGN</name>
<dbReference type="AlphaFoldDB" id="A0AAN8ZIY6"/>
<keyword evidence="2" id="KW-1185">Reference proteome</keyword>
<dbReference type="Proteomes" id="UP001370490">
    <property type="component" value="Unassembled WGS sequence"/>
</dbReference>
<protein>
    <submittedName>
        <fullName evidence="1">Uncharacterized protein</fullName>
    </submittedName>
</protein>
<sequence>MTEEPPLSDYNVVDSPWTAARPMDFTRLLEQATSRNLELESLYETFVKDSELKHQEVMVNFTNKDIETKMHTSKINQGNIALKRDFFEDAKSKILMILCESPNPKKLHMPISTLEYGAKAKGIVHGTQTPVKDKARGGDFFSAVMLGSRIAAMDREEEVVSLRAKLELMKGSGSETNDMEDWSL</sequence>
<gene>
    <name evidence="1" type="ORF">RJ641_028366</name>
</gene>